<keyword evidence="3" id="KW-1185">Reference proteome</keyword>
<dbReference type="Proteomes" id="UP000501690">
    <property type="component" value="Linkage Group LG10"/>
</dbReference>
<gene>
    <name evidence="2" type="ORF">DEO72_LG10g956</name>
</gene>
<name>A0A4D6N7B4_VIGUN</name>
<dbReference type="EMBL" id="CP039354">
    <property type="protein sequence ID" value="QCE09733.1"/>
    <property type="molecule type" value="Genomic_DNA"/>
</dbReference>
<feature type="compositionally biased region" description="Low complexity" evidence="1">
    <location>
        <begin position="19"/>
        <end position="28"/>
    </location>
</feature>
<feature type="compositionally biased region" description="Low complexity" evidence="1">
    <location>
        <begin position="1"/>
        <end position="11"/>
    </location>
</feature>
<feature type="region of interest" description="Disordered" evidence="1">
    <location>
        <begin position="1"/>
        <end position="59"/>
    </location>
</feature>
<evidence type="ECO:0000256" key="1">
    <source>
        <dbReference type="SAM" id="MobiDB-lite"/>
    </source>
</evidence>
<organism evidence="2 3">
    <name type="scientific">Vigna unguiculata</name>
    <name type="common">Cowpea</name>
    <dbReference type="NCBI Taxonomy" id="3917"/>
    <lineage>
        <taxon>Eukaryota</taxon>
        <taxon>Viridiplantae</taxon>
        <taxon>Streptophyta</taxon>
        <taxon>Embryophyta</taxon>
        <taxon>Tracheophyta</taxon>
        <taxon>Spermatophyta</taxon>
        <taxon>Magnoliopsida</taxon>
        <taxon>eudicotyledons</taxon>
        <taxon>Gunneridae</taxon>
        <taxon>Pentapetalae</taxon>
        <taxon>rosids</taxon>
        <taxon>fabids</taxon>
        <taxon>Fabales</taxon>
        <taxon>Fabaceae</taxon>
        <taxon>Papilionoideae</taxon>
        <taxon>50 kb inversion clade</taxon>
        <taxon>NPAAA clade</taxon>
        <taxon>indigoferoid/millettioid clade</taxon>
        <taxon>Phaseoleae</taxon>
        <taxon>Vigna</taxon>
    </lineage>
</organism>
<evidence type="ECO:0000313" key="2">
    <source>
        <dbReference type="EMBL" id="QCE09733.1"/>
    </source>
</evidence>
<sequence>MPSTTTASTTILPPPPPTTSTVTTPPIIKRFDNKNILQSDEGHERKMKEEKEGVRVAVK</sequence>
<evidence type="ECO:0000313" key="3">
    <source>
        <dbReference type="Proteomes" id="UP000501690"/>
    </source>
</evidence>
<accession>A0A4D6N7B4</accession>
<protein>
    <submittedName>
        <fullName evidence="2">Uncharacterized protein</fullName>
    </submittedName>
</protein>
<feature type="compositionally biased region" description="Basic and acidic residues" evidence="1">
    <location>
        <begin position="40"/>
        <end position="59"/>
    </location>
</feature>
<proteinExistence type="predicted"/>
<reference evidence="2 3" key="1">
    <citation type="submission" date="2019-04" db="EMBL/GenBank/DDBJ databases">
        <title>An improved genome assembly and genetic linkage map for asparagus bean, Vigna unguiculata ssp. sesquipedialis.</title>
        <authorList>
            <person name="Xia Q."/>
            <person name="Zhang R."/>
            <person name="Dong Y."/>
        </authorList>
    </citation>
    <scope>NUCLEOTIDE SEQUENCE [LARGE SCALE GENOMIC DNA]</scope>
    <source>
        <tissue evidence="2">Leaf</tissue>
    </source>
</reference>
<dbReference type="AlphaFoldDB" id="A0A4D6N7B4"/>